<feature type="region of interest" description="Disordered" evidence="1">
    <location>
        <begin position="156"/>
        <end position="189"/>
    </location>
</feature>
<evidence type="ECO:0000313" key="2">
    <source>
        <dbReference type="EMBL" id="KAL0063321.1"/>
    </source>
</evidence>
<sequence length="372" mass="41573">MPQVSQLPQTPSQASQASSAAPSPTKSNASSIQSPRKLRHPSRLRSRDLTDITFRIYVKHYMDNYASSADDDRTDDNDDRGSMLDVPTTPTKGRHRSSFNINDADTTPRPSRRQLIGVPTAKLPASQGCTQRGFTLSFLRRVPELSDMAKRVVRAEAQRREREARRKEKERAREQATMPATRNKSVTSQSAMPNILKSTSSIGARQETVSIKMKRLWNKTIRQLVLDGSIVFWSGPVYSAAALGNPWRDRSITSSLNLTTSTSLMSEGVSLFSAAGDTTSGAERDEEEDVVLSDPEPDEVAYVPLTPQFLAIEVEKMIRKIKAPTKQSILSYLKRDDVWIGVGEWNVREALEVLQNEGRAWVDRNGVWDLVL</sequence>
<proteinExistence type="predicted"/>
<organism evidence="2 3">
    <name type="scientific">Marasmius tenuissimus</name>
    <dbReference type="NCBI Taxonomy" id="585030"/>
    <lineage>
        <taxon>Eukaryota</taxon>
        <taxon>Fungi</taxon>
        <taxon>Dikarya</taxon>
        <taxon>Basidiomycota</taxon>
        <taxon>Agaricomycotina</taxon>
        <taxon>Agaricomycetes</taxon>
        <taxon>Agaricomycetidae</taxon>
        <taxon>Agaricales</taxon>
        <taxon>Marasmiineae</taxon>
        <taxon>Marasmiaceae</taxon>
        <taxon>Marasmius</taxon>
    </lineage>
</organism>
<reference evidence="2 3" key="1">
    <citation type="submission" date="2024-05" db="EMBL/GenBank/DDBJ databases">
        <title>A draft genome resource for the thread blight pathogen Marasmius tenuissimus strain MS-2.</title>
        <authorList>
            <person name="Yulfo-Soto G.E."/>
            <person name="Baruah I.K."/>
            <person name="Amoako-Attah I."/>
            <person name="Bukari Y."/>
            <person name="Meinhardt L.W."/>
            <person name="Bailey B.A."/>
            <person name="Cohen S.P."/>
        </authorList>
    </citation>
    <scope>NUCLEOTIDE SEQUENCE [LARGE SCALE GENOMIC DNA]</scope>
    <source>
        <strain evidence="2 3">MS-2</strain>
    </source>
</reference>
<feature type="compositionally biased region" description="Basic and acidic residues" evidence="1">
    <location>
        <begin position="156"/>
        <end position="174"/>
    </location>
</feature>
<dbReference type="EMBL" id="JBBXMP010000084">
    <property type="protein sequence ID" value="KAL0063321.1"/>
    <property type="molecule type" value="Genomic_DNA"/>
</dbReference>
<protein>
    <submittedName>
        <fullName evidence="2">Uncharacterized protein</fullName>
    </submittedName>
</protein>
<keyword evidence="3" id="KW-1185">Reference proteome</keyword>
<feature type="compositionally biased region" description="Polar residues" evidence="1">
    <location>
        <begin position="98"/>
        <end position="109"/>
    </location>
</feature>
<feature type="region of interest" description="Disordered" evidence="1">
    <location>
        <begin position="1"/>
        <end position="45"/>
    </location>
</feature>
<dbReference type="Proteomes" id="UP001437256">
    <property type="component" value="Unassembled WGS sequence"/>
</dbReference>
<name>A0ABR2ZNT5_9AGAR</name>
<evidence type="ECO:0000256" key="1">
    <source>
        <dbReference type="SAM" id="MobiDB-lite"/>
    </source>
</evidence>
<comment type="caution">
    <text evidence="2">The sequence shown here is derived from an EMBL/GenBank/DDBJ whole genome shotgun (WGS) entry which is preliminary data.</text>
</comment>
<feature type="compositionally biased region" description="Low complexity" evidence="1">
    <location>
        <begin position="1"/>
        <end position="31"/>
    </location>
</feature>
<feature type="region of interest" description="Disordered" evidence="1">
    <location>
        <begin position="66"/>
        <end position="112"/>
    </location>
</feature>
<evidence type="ECO:0000313" key="3">
    <source>
        <dbReference type="Proteomes" id="UP001437256"/>
    </source>
</evidence>
<gene>
    <name evidence="2" type="ORF">AAF712_009816</name>
</gene>
<accession>A0ABR2ZNT5</accession>
<feature type="compositionally biased region" description="Polar residues" evidence="1">
    <location>
        <begin position="178"/>
        <end position="189"/>
    </location>
</feature>